<keyword evidence="5" id="KW-0520">NAD</keyword>
<dbReference type="NCBIfam" id="NF007033">
    <property type="entry name" value="PRK09496.1-5"/>
    <property type="match status" value="1"/>
</dbReference>
<dbReference type="AlphaFoldDB" id="A0A9D1P505"/>
<accession>A0A9D1P505</accession>
<dbReference type="Gene3D" id="3.30.70.1450">
    <property type="entry name" value="Regulator of K+ conductance, C-terminal domain"/>
    <property type="match status" value="2"/>
</dbReference>
<keyword evidence="2" id="KW-0813">Transport</keyword>
<feature type="domain" description="RCK C-terminal" evidence="8">
    <location>
        <begin position="140"/>
        <end position="224"/>
    </location>
</feature>
<evidence type="ECO:0000256" key="3">
    <source>
        <dbReference type="ARBA" id="ARBA00022538"/>
    </source>
</evidence>
<evidence type="ECO:0000256" key="4">
    <source>
        <dbReference type="ARBA" id="ARBA00022958"/>
    </source>
</evidence>
<dbReference type="PROSITE" id="PS51201">
    <property type="entry name" value="RCK_N"/>
    <property type="match status" value="2"/>
</dbReference>
<dbReference type="InterPro" id="IPR006037">
    <property type="entry name" value="RCK_C"/>
</dbReference>
<dbReference type="Pfam" id="PF02080">
    <property type="entry name" value="TrkA_C"/>
    <property type="match status" value="2"/>
</dbReference>
<reference evidence="9" key="1">
    <citation type="submission" date="2020-10" db="EMBL/GenBank/DDBJ databases">
        <authorList>
            <person name="Gilroy R."/>
        </authorList>
    </citation>
    <scope>NUCLEOTIDE SEQUENCE</scope>
    <source>
        <strain evidence="9">CHK188-20938</strain>
    </source>
</reference>
<dbReference type="NCBIfam" id="NF007031">
    <property type="entry name" value="PRK09496.1-2"/>
    <property type="match status" value="1"/>
</dbReference>
<name>A0A9D1P505_9FIRM</name>
<gene>
    <name evidence="9" type="primary">trkA</name>
    <name evidence="9" type="ORF">IAB71_09930</name>
</gene>
<dbReference type="PANTHER" id="PTHR43833">
    <property type="entry name" value="POTASSIUM CHANNEL PROTEIN 2-RELATED-RELATED"/>
    <property type="match status" value="1"/>
</dbReference>
<dbReference type="InterPro" id="IPR006036">
    <property type="entry name" value="K_uptake_TrkA"/>
</dbReference>
<dbReference type="InterPro" id="IPR036291">
    <property type="entry name" value="NAD(P)-bd_dom_sf"/>
</dbReference>
<dbReference type="InterPro" id="IPR050721">
    <property type="entry name" value="Trk_Ktr_HKT_K-transport"/>
</dbReference>
<evidence type="ECO:0000256" key="1">
    <source>
        <dbReference type="ARBA" id="ARBA00017378"/>
    </source>
</evidence>
<dbReference type="PRINTS" id="PR00335">
    <property type="entry name" value="KUPTAKETRKA"/>
</dbReference>
<keyword evidence="6" id="KW-0406">Ion transport</keyword>
<dbReference type="SUPFAM" id="SSF51735">
    <property type="entry name" value="NAD(P)-binding Rossmann-fold domains"/>
    <property type="match status" value="2"/>
</dbReference>
<feature type="domain" description="RCK N-terminal" evidence="7">
    <location>
        <begin position="228"/>
        <end position="356"/>
    </location>
</feature>
<dbReference type="PANTHER" id="PTHR43833:SF5">
    <property type="entry name" value="TRK SYSTEM POTASSIUM UPTAKE PROTEIN TRKA"/>
    <property type="match status" value="1"/>
</dbReference>
<dbReference type="InterPro" id="IPR003148">
    <property type="entry name" value="RCK_N"/>
</dbReference>
<reference evidence="9" key="2">
    <citation type="journal article" date="2021" name="PeerJ">
        <title>Extensive microbial diversity within the chicken gut microbiome revealed by metagenomics and culture.</title>
        <authorList>
            <person name="Gilroy R."/>
            <person name="Ravi A."/>
            <person name="Getino M."/>
            <person name="Pursley I."/>
            <person name="Horton D.L."/>
            <person name="Alikhan N.F."/>
            <person name="Baker D."/>
            <person name="Gharbi K."/>
            <person name="Hall N."/>
            <person name="Watson M."/>
            <person name="Adriaenssens E.M."/>
            <person name="Foster-Nyarko E."/>
            <person name="Jarju S."/>
            <person name="Secka A."/>
            <person name="Antonio M."/>
            <person name="Oren A."/>
            <person name="Chaudhuri R.R."/>
            <person name="La Ragione R."/>
            <person name="Hildebrand F."/>
            <person name="Pallen M.J."/>
        </authorList>
    </citation>
    <scope>NUCLEOTIDE SEQUENCE</scope>
    <source>
        <strain evidence="9">CHK188-20938</strain>
    </source>
</reference>
<evidence type="ECO:0000259" key="8">
    <source>
        <dbReference type="PROSITE" id="PS51202"/>
    </source>
</evidence>
<evidence type="ECO:0000259" key="7">
    <source>
        <dbReference type="PROSITE" id="PS51201"/>
    </source>
</evidence>
<dbReference type="NCBIfam" id="NF007039">
    <property type="entry name" value="PRK09496.3-2"/>
    <property type="match status" value="1"/>
</dbReference>
<dbReference type="GO" id="GO:0015079">
    <property type="term" value="F:potassium ion transmembrane transporter activity"/>
    <property type="evidence" value="ECO:0007669"/>
    <property type="project" value="InterPro"/>
</dbReference>
<evidence type="ECO:0000256" key="2">
    <source>
        <dbReference type="ARBA" id="ARBA00022448"/>
    </source>
</evidence>
<sequence length="455" mass="50074">MQIIIVGCGKVGRTLTAQLSGENNNVTVVDTNGELVKGLANYYDVMGVTGNGASYSVLAEADIEHADVLIAVTHSDEVNLLCCVVARKAANCHTIARVRNPVYSAERAFIRKELGLSMIINPEFAAAVEIARLLRFPSAIDIDSFSKGRIELLRFRVPAHSPLEGLALRDLPQKLQADVLICIAERRQEVMIPDGNFKICAGDLLSMISIPGNAGTFFQKIGIRMNQVKNAMIIGGGEITYYLSRFLLSTGIKVKIIEKNRERCEELCELLPKATIICGDGSDRELLQEEHLEHMDALVAGTDMDEENIILSLYARDRVKAKVVTKLNHLDFNDVIHSLNLDSLIYPKNIAAEYILRYVRAIGNSVGSNVETLYKLMDGRVEALEFLIRKDSDLIGIRLQDMRLKKNLLIAGIGRNGKLIMPGGQDEFLPGDSVIVVTTNSGFGDIHDILEKKGA</sequence>
<keyword evidence="4" id="KW-0630">Potassium</keyword>
<evidence type="ECO:0000313" key="10">
    <source>
        <dbReference type="Proteomes" id="UP000824169"/>
    </source>
</evidence>
<dbReference type="SUPFAM" id="SSF116726">
    <property type="entry name" value="TrkA C-terminal domain-like"/>
    <property type="match status" value="2"/>
</dbReference>
<dbReference type="EMBL" id="DVOO01000029">
    <property type="protein sequence ID" value="HIV26076.1"/>
    <property type="molecule type" value="Genomic_DNA"/>
</dbReference>
<keyword evidence="3" id="KW-0633">Potassium transport</keyword>
<dbReference type="InterPro" id="IPR036721">
    <property type="entry name" value="RCK_C_sf"/>
</dbReference>
<dbReference type="Pfam" id="PF02254">
    <property type="entry name" value="TrkA_N"/>
    <property type="match status" value="2"/>
</dbReference>
<comment type="caution">
    <text evidence="9">The sequence shown here is derived from an EMBL/GenBank/DDBJ whole genome shotgun (WGS) entry which is preliminary data.</text>
</comment>
<protein>
    <recommendedName>
        <fullName evidence="1">Trk system potassium uptake protein TrkA</fullName>
    </recommendedName>
</protein>
<dbReference type="PROSITE" id="PS51202">
    <property type="entry name" value="RCK_C"/>
    <property type="match status" value="2"/>
</dbReference>
<feature type="domain" description="RCK N-terminal" evidence="7">
    <location>
        <begin position="1"/>
        <end position="120"/>
    </location>
</feature>
<dbReference type="GO" id="GO:0005886">
    <property type="term" value="C:plasma membrane"/>
    <property type="evidence" value="ECO:0007669"/>
    <property type="project" value="InterPro"/>
</dbReference>
<evidence type="ECO:0000256" key="5">
    <source>
        <dbReference type="ARBA" id="ARBA00023027"/>
    </source>
</evidence>
<evidence type="ECO:0000256" key="6">
    <source>
        <dbReference type="ARBA" id="ARBA00023065"/>
    </source>
</evidence>
<dbReference type="Gene3D" id="3.40.50.720">
    <property type="entry name" value="NAD(P)-binding Rossmann-like Domain"/>
    <property type="match status" value="2"/>
</dbReference>
<feature type="domain" description="RCK C-terminal" evidence="8">
    <location>
        <begin position="371"/>
        <end position="452"/>
    </location>
</feature>
<organism evidence="9 10">
    <name type="scientific">Candidatus Scatomonas pullistercoris</name>
    <dbReference type="NCBI Taxonomy" id="2840920"/>
    <lineage>
        <taxon>Bacteria</taxon>
        <taxon>Bacillati</taxon>
        <taxon>Bacillota</taxon>
        <taxon>Clostridia</taxon>
        <taxon>Lachnospirales</taxon>
        <taxon>Lachnospiraceae</taxon>
        <taxon>Lachnospiraceae incertae sedis</taxon>
        <taxon>Candidatus Scatomonas</taxon>
    </lineage>
</organism>
<dbReference type="Proteomes" id="UP000824169">
    <property type="component" value="Unassembled WGS sequence"/>
</dbReference>
<evidence type="ECO:0000313" key="9">
    <source>
        <dbReference type="EMBL" id="HIV26076.1"/>
    </source>
</evidence>
<proteinExistence type="predicted"/>